<dbReference type="SUPFAM" id="SSF53756">
    <property type="entry name" value="UDP-Glycosyltransferase/glycogen phosphorylase"/>
    <property type="match status" value="1"/>
</dbReference>
<dbReference type="GO" id="GO:0016757">
    <property type="term" value="F:glycosyltransferase activity"/>
    <property type="evidence" value="ECO:0007669"/>
    <property type="project" value="UniProtKB-ARBA"/>
</dbReference>
<dbReference type="PANTHER" id="PTHR12526:SF630">
    <property type="entry name" value="GLYCOSYLTRANSFERASE"/>
    <property type="match status" value="1"/>
</dbReference>
<dbReference type="Proteomes" id="UP000194841">
    <property type="component" value="Unassembled WGS sequence"/>
</dbReference>
<dbReference type="Pfam" id="PF13692">
    <property type="entry name" value="Glyco_trans_1_4"/>
    <property type="match status" value="1"/>
</dbReference>
<dbReference type="OrthoDB" id="9768937at2"/>
<dbReference type="InterPro" id="IPR028098">
    <property type="entry name" value="Glyco_trans_4-like_N"/>
</dbReference>
<keyword evidence="3" id="KW-1185">Reference proteome</keyword>
<name>A0A244CSA7_PSEDV</name>
<dbReference type="EMBL" id="MWPV01000002">
    <property type="protein sequence ID" value="OUL58484.1"/>
    <property type="molecule type" value="Genomic_DNA"/>
</dbReference>
<evidence type="ECO:0000313" key="3">
    <source>
        <dbReference type="Proteomes" id="UP000194841"/>
    </source>
</evidence>
<evidence type="ECO:0000313" key="2">
    <source>
        <dbReference type="EMBL" id="OUL58484.1"/>
    </source>
</evidence>
<dbReference type="RefSeq" id="WP_086743787.1">
    <property type="nucleotide sequence ID" value="NZ_MWPV01000002.1"/>
</dbReference>
<reference evidence="2 3" key="1">
    <citation type="submission" date="2017-02" db="EMBL/GenBank/DDBJ databases">
        <title>Pseudoalteromonas ulvae TC14 Genome.</title>
        <authorList>
            <person name="Molmeret M."/>
        </authorList>
    </citation>
    <scope>NUCLEOTIDE SEQUENCE [LARGE SCALE GENOMIC DNA]</scope>
    <source>
        <strain evidence="2">TC14</strain>
    </source>
</reference>
<dbReference type="PANTHER" id="PTHR12526">
    <property type="entry name" value="GLYCOSYLTRANSFERASE"/>
    <property type="match status" value="1"/>
</dbReference>
<comment type="caution">
    <text evidence="2">The sequence shown here is derived from an EMBL/GenBank/DDBJ whole genome shotgun (WGS) entry which is preliminary data.</text>
</comment>
<evidence type="ECO:0000259" key="1">
    <source>
        <dbReference type="Pfam" id="PF13439"/>
    </source>
</evidence>
<feature type="domain" description="Glycosyltransferase subfamily 4-like N-terminal" evidence="1">
    <location>
        <begin position="14"/>
        <end position="147"/>
    </location>
</feature>
<sequence length="350" mass="39387">MKTRIILLVDSSLFGGIESHLVQLSQLLVHHNVAFEVLFYQQHNNRQFYQQLEQHHINFTVLAGTFRALYQYLKQQTQPVVVHTHGYKAGILGRLACLMQRKAVVSTFHAGEIGLGRVKYYNLLDRISSFLSINFAVSQPIAKKVHQATLIANFINPKALHYQPVKSVINIGYVGRLSSEKGPDVFLSLAQMCQYFPQFSFHIFGDGPLKEQITSVPSVHYHGQCNSDEIWPKLDVLIVSSREEGMPMVILEAMNNGVAIISHPVGAIPTIIENNQTGQISKGFGASCLKNALLHWFYLAEPVKQQQILAAHTKVNRDFCGQSQFKQLQQGYHKALEKVANRLTSTHITD</sequence>
<dbReference type="Pfam" id="PF13439">
    <property type="entry name" value="Glyco_transf_4"/>
    <property type="match status" value="1"/>
</dbReference>
<dbReference type="Gene3D" id="3.40.50.2000">
    <property type="entry name" value="Glycogen Phosphorylase B"/>
    <property type="match status" value="2"/>
</dbReference>
<proteinExistence type="predicted"/>
<accession>A0A244CSA7</accession>
<organism evidence="2 3">
    <name type="scientific">Pseudoalteromonas ulvae</name>
    <dbReference type="NCBI Taxonomy" id="107327"/>
    <lineage>
        <taxon>Bacteria</taxon>
        <taxon>Pseudomonadati</taxon>
        <taxon>Pseudomonadota</taxon>
        <taxon>Gammaproteobacteria</taxon>
        <taxon>Alteromonadales</taxon>
        <taxon>Pseudoalteromonadaceae</taxon>
        <taxon>Pseudoalteromonas</taxon>
    </lineage>
</organism>
<dbReference type="CDD" id="cd03801">
    <property type="entry name" value="GT4_PimA-like"/>
    <property type="match status" value="1"/>
</dbReference>
<protein>
    <recommendedName>
        <fullName evidence="1">Glycosyltransferase subfamily 4-like N-terminal domain-containing protein</fullName>
    </recommendedName>
</protein>
<gene>
    <name evidence="2" type="ORF">B1199_09150</name>
</gene>
<dbReference type="AlphaFoldDB" id="A0A244CSA7"/>